<dbReference type="PANTHER" id="PTHR31111:SF114">
    <property type="entry name" value="F-BOX ASSOCIATED UBIQUITINATION EFFECTOR FAMILY PROTEIN-RELATED"/>
    <property type="match status" value="1"/>
</dbReference>
<reference evidence="2 3" key="1">
    <citation type="submission" date="2021-05" db="EMBL/GenBank/DDBJ databases">
        <title>Genome Assembly of Synthetic Allotetraploid Brassica napus Reveals Homoeologous Exchanges between Subgenomes.</title>
        <authorList>
            <person name="Davis J.T."/>
        </authorList>
    </citation>
    <scope>NUCLEOTIDE SEQUENCE [LARGE SCALE GENOMIC DNA]</scope>
    <source>
        <strain evidence="3">cv. Da-Ae</strain>
        <tissue evidence="2">Seedling</tissue>
    </source>
</reference>
<accession>A0ABQ8C344</accession>
<proteinExistence type="predicted"/>
<organism evidence="2 3">
    <name type="scientific">Brassica napus</name>
    <name type="common">Rape</name>
    <dbReference type="NCBI Taxonomy" id="3708"/>
    <lineage>
        <taxon>Eukaryota</taxon>
        <taxon>Viridiplantae</taxon>
        <taxon>Streptophyta</taxon>
        <taxon>Embryophyta</taxon>
        <taxon>Tracheophyta</taxon>
        <taxon>Spermatophyta</taxon>
        <taxon>Magnoliopsida</taxon>
        <taxon>eudicotyledons</taxon>
        <taxon>Gunneridae</taxon>
        <taxon>Pentapetalae</taxon>
        <taxon>rosids</taxon>
        <taxon>malvids</taxon>
        <taxon>Brassicales</taxon>
        <taxon>Brassicaceae</taxon>
        <taxon>Brassiceae</taxon>
        <taxon>Brassica</taxon>
    </lineage>
</organism>
<dbReference type="InterPro" id="IPR013187">
    <property type="entry name" value="F-box-assoc_dom_typ3"/>
</dbReference>
<evidence type="ECO:0000259" key="1">
    <source>
        <dbReference type="Pfam" id="PF08268"/>
    </source>
</evidence>
<dbReference type="Pfam" id="PF08268">
    <property type="entry name" value="FBA_3"/>
    <property type="match status" value="1"/>
</dbReference>
<dbReference type="EMBL" id="JAGKQM010000009">
    <property type="protein sequence ID" value="KAH0911033.1"/>
    <property type="molecule type" value="Genomic_DNA"/>
</dbReference>
<protein>
    <recommendedName>
        <fullName evidence="1">F-box associated beta-propeller type 3 domain-containing protein</fullName>
    </recommendedName>
</protein>
<evidence type="ECO:0000313" key="2">
    <source>
        <dbReference type="EMBL" id="KAH0911033.1"/>
    </source>
</evidence>
<gene>
    <name evidence="2" type="ORF">HID58_034354</name>
</gene>
<sequence>YNNQLRVLDDTEKGNWSKHFWNIKSVWGTDTCEIVWVKWPWIKPCYVYYYNVERQSVRRVYIQGIDDKVDLISWHPPIFDMNLPNTTNSFVIIKIKVLTDVREMKILWRKIEIGFLHFPETNQNGIYINGILCYISLNKLTYVIACFDEESSVLISFLMLINYKRQLGALVFDDGDFELSWPKDQSEKLIRAKLFGRQVLGPINFMFSTTMWRDRISIEIKGIEEKLMCRDALEPIFIFTNHVENLMMRQ</sequence>
<keyword evidence="3" id="KW-1185">Reference proteome</keyword>
<feature type="domain" description="F-box associated beta-propeller type 3" evidence="1">
    <location>
        <begin position="4"/>
        <end position="68"/>
    </location>
</feature>
<evidence type="ECO:0000313" key="3">
    <source>
        <dbReference type="Proteomes" id="UP000824890"/>
    </source>
</evidence>
<name>A0ABQ8C344_BRANA</name>
<comment type="caution">
    <text evidence="2">The sequence shown here is derived from an EMBL/GenBank/DDBJ whole genome shotgun (WGS) entry which is preliminary data.</text>
</comment>
<dbReference type="Proteomes" id="UP000824890">
    <property type="component" value="Unassembled WGS sequence"/>
</dbReference>
<feature type="non-terminal residue" evidence="2">
    <location>
        <position position="1"/>
    </location>
</feature>
<dbReference type="PANTHER" id="PTHR31111">
    <property type="entry name" value="BNAA05G37150D PROTEIN-RELATED"/>
    <property type="match status" value="1"/>
</dbReference>